<dbReference type="KEGG" id="rcm:A1E_03465"/>
<evidence type="ECO:0000313" key="1">
    <source>
        <dbReference type="EMBL" id="ABV73628.1"/>
    </source>
</evidence>
<dbReference type="Proteomes" id="UP000007056">
    <property type="component" value="Chromosome"/>
</dbReference>
<dbReference type="RefSeq" id="WP_012148823.1">
    <property type="nucleotide sequence ID" value="NC_009879.1"/>
</dbReference>
<dbReference type="EMBL" id="CP000409">
    <property type="protein sequence ID" value="ABV73628.1"/>
    <property type="molecule type" value="Genomic_DNA"/>
</dbReference>
<protein>
    <submittedName>
        <fullName evidence="1">Uncharacterized protein</fullName>
    </submittedName>
</protein>
<reference evidence="2" key="1">
    <citation type="submission" date="2007-09" db="EMBL/GenBank/DDBJ databases">
        <title>Complete genome sequence of Rickettsia canadensis.</title>
        <authorList>
            <person name="Madan A."/>
            <person name="Fahey J."/>
            <person name="Helton E."/>
            <person name="Ketteman M."/>
            <person name="Madan A."/>
            <person name="Rodrigues S."/>
            <person name="Sanchez A."/>
            <person name="Whiting M."/>
            <person name="Dasch G."/>
            <person name="Eremeeva M."/>
        </authorList>
    </citation>
    <scope>NUCLEOTIDE SEQUENCE [LARGE SCALE GENOMIC DNA]</scope>
    <source>
        <strain evidence="2">McKiel</strain>
    </source>
</reference>
<dbReference type="AlphaFoldDB" id="A8EZ45"/>
<sequence>MQGIYLDRVAAISYFLERHDYTISLSFYLAREISKWSIKQLLASIRNSKIISCSIEQEYNGYSDKK</sequence>
<proteinExistence type="predicted"/>
<organism evidence="1 2">
    <name type="scientific">Rickettsia canadensis (strain McKiel)</name>
    <dbReference type="NCBI Taxonomy" id="293613"/>
    <lineage>
        <taxon>Bacteria</taxon>
        <taxon>Pseudomonadati</taxon>
        <taxon>Pseudomonadota</taxon>
        <taxon>Alphaproteobacteria</taxon>
        <taxon>Rickettsiales</taxon>
        <taxon>Rickettsiaceae</taxon>
        <taxon>Rickettsieae</taxon>
        <taxon>Rickettsia</taxon>
        <taxon>belli group</taxon>
    </lineage>
</organism>
<name>A8EZ45_RICCK</name>
<evidence type="ECO:0000313" key="2">
    <source>
        <dbReference type="Proteomes" id="UP000007056"/>
    </source>
</evidence>
<dbReference type="HOGENOM" id="CLU_2828432_0_0_5"/>
<gene>
    <name evidence="1" type="ordered locus">A1E_03465</name>
</gene>
<accession>A8EZ45</accession>